<dbReference type="InterPro" id="IPR050900">
    <property type="entry name" value="Transposase_IS3/IS150/IS904"/>
</dbReference>
<name>A0A2K2EW16_9CLOT</name>
<dbReference type="EMBL" id="NIOJ01000147">
    <property type="protein sequence ID" value="PNT91767.1"/>
    <property type="molecule type" value="Genomic_DNA"/>
</dbReference>
<evidence type="ECO:0000256" key="2">
    <source>
        <dbReference type="SAM" id="Coils"/>
    </source>
</evidence>
<dbReference type="InterPro" id="IPR001584">
    <property type="entry name" value="Integrase_cat-core"/>
</dbReference>
<dbReference type="GO" id="GO:0015074">
    <property type="term" value="P:DNA integration"/>
    <property type="evidence" value="ECO:0007669"/>
    <property type="project" value="InterPro"/>
</dbReference>
<comment type="function">
    <text evidence="1">Involved in the transposition of the insertion sequence.</text>
</comment>
<comment type="caution">
    <text evidence="4">The sequence shown here is derived from an EMBL/GenBank/DDBJ whole genome shotgun (WGS) entry which is preliminary data.</text>
</comment>
<reference evidence="4 5" key="1">
    <citation type="submission" date="2017-06" db="EMBL/GenBank/DDBJ databases">
        <title>Investigating the central metabolism of Clostridium thermosuccinogenes.</title>
        <authorList>
            <person name="Koendjbiharie J.G."/>
            <person name="van Kranenburg R."/>
        </authorList>
    </citation>
    <scope>NUCLEOTIDE SEQUENCE [LARGE SCALE GENOMIC DNA]</scope>
    <source>
        <strain evidence="4 5">DSM 5806</strain>
    </source>
</reference>
<evidence type="ECO:0000313" key="5">
    <source>
        <dbReference type="Proteomes" id="UP000236151"/>
    </source>
</evidence>
<dbReference type="PROSITE" id="PS50994">
    <property type="entry name" value="INTEGRASE"/>
    <property type="match status" value="1"/>
</dbReference>
<dbReference type="PANTHER" id="PTHR46889:SF4">
    <property type="entry name" value="TRANSPOSASE INSO FOR INSERTION SEQUENCE ELEMENT IS911B-RELATED"/>
    <property type="match status" value="1"/>
</dbReference>
<evidence type="ECO:0000313" key="4">
    <source>
        <dbReference type="EMBL" id="PNT91767.1"/>
    </source>
</evidence>
<dbReference type="InterPro" id="IPR055247">
    <property type="entry name" value="InsJ-like_HTH"/>
</dbReference>
<dbReference type="InterPro" id="IPR025948">
    <property type="entry name" value="HTH-like_dom"/>
</dbReference>
<dbReference type="InterPro" id="IPR012337">
    <property type="entry name" value="RNaseH-like_sf"/>
</dbReference>
<dbReference type="SUPFAM" id="SSF53098">
    <property type="entry name" value="Ribonuclease H-like"/>
    <property type="match status" value="1"/>
</dbReference>
<dbReference type="SUPFAM" id="SSF46689">
    <property type="entry name" value="Homeodomain-like"/>
    <property type="match status" value="1"/>
</dbReference>
<proteinExistence type="predicted"/>
<organism evidence="4 5">
    <name type="scientific">Clostridium thermosuccinogenes</name>
    <dbReference type="NCBI Taxonomy" id="84032"/>
    <lineage>
        <taxon>Bacteria</taxon>
        <taxon>Bacillati</taxon>
        <taxon>Bacillota</taxon>
        <taxon>Clostridia</taxon>
        <taxon>Eubacteriales</taxon>
        <taxon>Clostridiaceae</taxon>
        <taxon>Clostridium</taxon>
    </lineage>
</organism>
<dbReference type="Proteomes" id="UP000236151">
    <property type="component" value="Unassembled WGS sequence"/>
</dbReference>
<accession>A0A2K2EW16</accession>
<dbReference type="InterPro" id="IPR009057">
    <property type="entry name" value="Homeodomain-like_sf"/>
</dbReference>
<sequence length="434" mass="50107">LGYPTRKRLYDWIAERNSLPSRKAPRQKYNNTPEHPRHPPLELKLEAIKRCFEMGENVQLVSEEIGYSRASIYTWRKKYILKGAAGLMNTSDNPRGKLPPGDTVSFKEVEQLKAQILDMQLEIDILKETLDVLKKDPGADITVLKNREKAVIIGVLKDKYSLPLLLHKLNLPKSSYYYQCNRMKCSDKYATLRTRIIELFNKTTERYGYRRIYALLVKEGIRVSEKVVRKTMPEDKLIVRDKRRNKYNSYKGDISPEVPNIVKRDFHADAPNKKWLTDITEFAIPAGKVYLSPIVDCFDGMLPAWRISTTPDAQLVNSMLDDAISTLNNNEHPIIHTDQGCHYRWPGWISRMDNAGLCRSMSKKGCSPDNSACEGFFGRLKNEIFYNRNWAGVTIEQFIGILNDYLIWYNETRIKISLGNMSPLEYRRSLGLAS</sequence>
<dbReference type="Pfam" id="PF13276">
    <property type="entry name" value="HTH_21"/>
    <property type="match status" value="1"/>
</dbReference>
<dbReference type="Pfam" id="PF13518">
    <property type="entry name" value="HTH_28"/>
    <property type="match status" value="1"/>
</dbReference>
<protein>
    <submittedName>
        <fullName evidence="4">Transposase</fullName>
    </submittedName>
</protein>
<evidence type="ECO:0000256" key="1">
    <source>
        <dbReference type="ARBA" id="ARBA00002286"/>
    </source>
</evidence>
<feature type="coiled-coil region" evidence="2">
    <location>
        <begin position="109"/>
        <end position="136"/>
    </location>
</feature>
<evidence type="ECO:0000259" key="3">
    <source>
        <dbReference type="PROSITE" id="PS50994"/>
    </source>
</evidence>
<dbReference type="InterPro" id="IPR048020">
    <property type="entry name" value="Transpos_IS3"/>
</dbReference>
<dbReference type="AlphaFoldDB" id="A0A2K2EW16"/>
<keyword evidence="5" id="KW-1185">Reference proteome</keyword>
<dbReference type="Pfam" id="PF00665">
    <property type="entry name" value="rve"/>
    <property type="match status" value="1"/>
</dbReference>
<dbReference type="RefSeq" id="WP_103083336.1">
    <property type="nucleotide sequence ID" value="NZ_NIOJ01000147.1"/>
</dbReference>
<dbReference type="InterPro" id="IPR036397">
    <property type="entry name" value="RNaseH_sf"/>
</dbReference>
<dbReference type="NCBIfam" id="NF033516">
    <property type="entry name" value="transpos_IS3"/>
    <property type="match status" value="1"/>
</dbReference>
<keyword evidence="2" id="KW-0175">Coiled coil</keyword>
<dbReference type="PANTHER" id="PTHR46889">
    <property type="entry name" value="TRANSPOSASE INSF FOR INSERTION SEQUENCE IS3B-RELATED"/>
    <property type="match status" value="1"/>
</dbReference>
<dbReference type="OrthoDB" id="568465at2"/>
<gene>
    <name evidence="4" type="ORF">CDQ84_19260</name>
</gene>
<dbReference type="Gene3D" id="3.30.420.10">
    <property type="entry name" value="Ribonuclease H-like superfamily/Ribonuclease H"/>
    <property type="match status" value="1"/>
</dbReference>
<dbReference type="Pfam" id="PF13333">
    <property type="entry name" value="rve_2"/>
    <property type="match status" value="1"/>
</dbReference>
<feature type="domain" description="Integrase catalytic" evidence="3">
    <location>
        <begin position="267"/>
        <end position="431"/>
    </location>
</feature>
<feature type="non-terminal residue" evidence="4">
    <location>
        <position position="1"/>
    </location>
</feature>
<dbReference type="GO" id="GO:0003676">
    <property type="term" value="F:nucleic acid binding"/>
    <property type="evidence" value="ECO:0007669"/>
    <property type="project" value="InterPro"/>
</dbReference>